<keyword evidence="3" id="KW-1185">Reference proteome</keyword>
<dbReference type="RefSeq" id="WP_126634821.1">
    <property type="nucleotide sequence ID" value="NZ_BIFH01000013.1"/>
</dbReference>
<sequence>MSEHSAVEDWRAVNRANWDERVPIHTASRFYDVDGFVAGKDPLRDFETAEVGDVAGKSLLHLQCHFGLDTLSWARRGATVTGLDFSAPAVAAAGAIAARIGADTARFVTSDVYDAPTALDGRTFDIVYTGLGALCWLPDLARWARTAAALVAPGGFLYLAEFHPFADVLAEDGRTVELDYFRRDGTVWDEPGTYADMSAETTANVTVEWQHGIGEVVSALTATGLRLEFLHEHDYTLFARFPVLEERSGIHRFPADHPRVPLMYSLRAAKPV</sequence>
<protein>
    <submittedName>
        <fullName evidence="2">Methyltransferase</fullName>
    </submittedName>
</protein>
<dbReference type="Proteomes" id="UP000286931">
    <property type="component" value="Unassembled WGS sequence"/>
</dbReference>
<dbReference type="GO" id="GO:0032259">
    <property type="term" value="P:methylation"/>
    <property type="evidence" value="ECO:0007669"/>
    <property type="project" value="UniProtKB-KW"/>
</dbReference>
<dbReference type="InterPro" id="IPR029063">
    <property type="entry name" value="SAM-dependent_MTases_sf"/>
</dbReference>
<dbReference type="CDD" id="cd02440">
    <property type="entry name" value="AdoMet_MTases"/>
    <property type="match status" value="1"/>
</dbReference>
<dbReference type="Pfam" id="PF08242">
    <property type="entry name" value="Methyltransf_12"/>
    <property type="match status" value="1"/>
</dbReference>
<keyword evidence="2" id="KW-0489">Methyltransferase</keyword>
<evidence type="ECO:0000313" key="2">
    <source>
        <dbReference type="EMBL" id="GCD92455.1"/>
    </source>
</evidence>
<feature type="domain" description="Methyltransferase type 12" evidence="1">
    <location>
        <begin position="60"/>
        <end position="157"/>
    </location>
</feature>
<gene>
    <name evidence="2" type="ORF">EHYA_00093</name>
</gene>
<dbReference type="SUPFAM" id="SSF53335">
    <property type="entry name" value="S-adenosyl-L-methionine-dependent methyltransferases"/>
    <property type="match status" value="1"/>
</dbReference>
<dbReference type="OrthoDB" id="8385759at2"/>
<dbReference type="InterPro" id="IPR013217">
    <property type="entry name" value="Methyltransf_12"/>
</dbReference>
<dbReference type="EMBL" id="BIFH01000013">
    <property type="protein sequence ID" value="GCD92455.1"/>
    <property type="molecule type" value="Genomic_DNA"/>
</dbReference>
<evidence type="ECO:0000259" key="1">
    <source>
        <dbReference type="Pfam" id="PF08242"/>
    </source>
</evidence>
<organism evidence="2 3">
    <name type="scientific">Embleya hyalina</name>
    <dbReference type="NCBI Taxonomy" id="516124"/>
    <lineage>
        <taxon>Bacteria</taxon>
        <taxon>Bacillati</taxon>
        <taxon>Actinomycetota</taxon>
        <taxon>Actinomycetes</taxon>
        <taxon>Kitasatosporales</taxon>
        <taxon>Streptomycetaceae</taxon>
        <taxon>Embleya</taxon>
    </lineage>
</organism>
<reference evidence="2 3" key="1">
    <citation type="submission" date="2018-12" db="EMBL/GenBank/DDBJ databases">
        <title>Draft genome sequence of Embleya hyalina NBRC 13850T.</title>
        <authorList>
            <person name="Komaki H."/>
            <person name="Hosoyama A."/>
            <person name="Kimura A."/>
            <person name="Ichikawa N."/>
            <person name="Tamura T."/>
        </authorList>
    </citation>
    <scope>NUCLEOTIDE SEQUENCE [LARGE SCALE GENOMIC DNA]</scope>
    <source>
        <strain evidence="2 3">NBRC 13850</strain>
    </source>
</reference>
<dbReference type="GO" id="GO:0008168">
    <property type="term" value="F:methyltransferase activity"/>
    <property type="evidence" value="ECO:0007669"/>
    <property type="project" value="UniProtKB-KW"/>
</dbReference>
<proteinExistence type="predicted"/>
<dbReference type="Gene3D" id="3.40.50.150">
    <property type="entry name" value="Vaccinia Virus protein VP39"/>
    <property type="match status" value="1"/>
</dbReference>
<evidence type="ECO:0000313" key="3">
    <source>
        <dbReference type="Proteomes" id="UP000286931"/>
    </source>
</evidence>
<accession>A0A401YCX8</accession>
<dbReference type="AlphaFoldDB" id="A0A401YCX8"/>
<keyword evidence="2" id="KW-0808">Transferase</keyword>
<comment type="caution">
    <text evidence="2">The sequence shown here is derived from an EMBL/GenBank/DDBJ whole genome shotgun (WGS) entry which is preliminary data.</text>
</comment>
<name>A0A401YCX8_9ACTN</name>